<keyword evidence="2" id="KW-1185">Reference proteome</keyword>
<gene>
    <name evidence="1" type="ORF">AB6A40_000438</name>
</gene>
<sequence length="120" mass="13972">MGERFAEDSAEEFRIYCKWEIIWKKNHSECRSESINKSWLSNAPTYYVVTNANNFEYFRLMNAPPLRIANFSDVLAQMTPQWLCSRQSHVEAAQAVALPSRSCFQDEGELSTEWVLLTQL</sequence>
<evidence type="ECO:0000313" key="2">
    <source>
        <dbReference type="Proteomes" id="UP001608902"/>
    </source>
</evidence>
<proteinExistence type="predicted"/>
<dbReference type="EMBL" id="JBGFUD010000119">
    <property type="protein sequence ID" value="MFH4973729.1"/>
    <property type="molecule type" value="Genomic_DNA"/>
</dbReference>
<accession>A0ABD6E8P4</accession>
<name>A0ABD6E8P4_9BILA</name>
<comment type="caution">
    <text evidence="1">The sequence shown here is derived from an EMBL/GenBank/DDBJ whole genome shotgun (WGS) entry which is preliminary data.</text>
</comment>
<organism evidence="1 2">
    <name type="scientific">Gnathostoma spinigerum</name>
    <dbReference type="NCBI Taxonomy" id="75299"/>
    <lineage>
        <taxon>Eukaryota</taxon>
        <taxon>Metazoa</taxon>
        <taxon>Ecdysozoa</taxon>
        <taxon>Nematoda</taxon>
        <taxon>Chromadorea</taxon>
        <taxon>Rhabditida</taxon>
        <taxon>Spirurina</taxon>
        <taxon>Gnathostomatomorpha</taxon>
        <taxon>Gnathostomatoidea</taxon>
        <taxon>Gnathostomatidae</taxon>
        <taxon>Gnathostoma</taxon>
    </lineage>
</organism>
<protein>
    <submittedName>
        <fullName evidence="1">Uncharacterized protein</fullName>
    </submittedName>
</protein>
<reference evidence="1 2" key="1">
    <citation type="submission" date="2024-08" db="EMBL/GenBank/DDBJ databases">
        <title>Gnathostoma spinigerum genome.</title>
        <authorList>
            <person name="Gonzalez-Bertolin B."/>
            <person name="Monzon S."/>
            <person name="Zaballos A."/>
            <person name="Jimenez P."/>
            <person name="Dekumyoy P."/>
            <person name="Varona S."/>
            <person name="Cuesta I."/>
            <person name="Sumanam S."/>
            <person name="Adisakwattana P."/>
            <person name="Gasser R.B."/>
            <person name="Hernandez-Gonzalez A."/>
            <person name="Young N.D."/>
            <person name="Perteguer M.J."/>
        </authorList>
    </citation>
    <scope>NUCLEOTIDE SEQUENCE [LARGE SCALE GENOMIC DNA]</scope>
    <source>
        <strain evidence="1">AL3</strain>
        <tissue evidence="1">Liver</tissue>
    </source>
</reference>
<dbReference type="Proteomes" id="UP001608902">
    <property type="component" value="Unassembled WGS sequence"/>
</dbReference>
<evidence type="ECO:0000313" key="1">
    <source>
        <dbReference type="EMBL" id="MFH4973729.1"/>
    </source>
</evidence>
<dbReference type="AlphaFoldDB" id="A0ABD6E8P4"/>